<dbReference type="EMBL" id="HG711431">
    <property type="protein sequence ID" value="CDJ49021.1"/>
    <property type="molecule type" value="Genomic_DNA"/>
</dbReference>
<evidence type="ECO:0000313" key="2">
    <source>
        <dbReference type="EMBL" id="CDJ49021.1"/>
    </source>
</evidence>
<name>U6LFT9_9EIME</name>
<gene>
    <name evidence="2" type="ORF">EBH_0055800</name>
</gene>
<reference evidence="2" key="2">
    <citation type="submission" date="2013-10" db="EMBL/GenBank/DDBJ databases">
        <authorList>
            <person name="Aslett M."/>
        </authorList>
    </citation>
    <scope>NUCLEOTIDE SEQUENCE [LARGE SCALE GENOMIC DNA]</scope>
    <source>
        <strain evidence="2">Houghton</strain>
    </source>
</reference>
<dbReference type="AlphaFoldDB" id="U6LFT9"/>
<keyword evidence="3" id="KW-1185">Reference proteome</keyword>
<proteinExistence type="predicted"/>
<organism evidence="2 3">
    <name type="scientific">Eimeria brunetti</name>
    <dbReference type="NCBI Taxonomy" id="51314"/>
    <lineage>
        <taxon>Eukaryota</taxon>
        <taxon>Sar</taxon>
        <taxon>Alveolata</taxon>
        <taxon>Apicomplexa</taxon>
        <taxon>Conoidasida</taxon>
        <taxon>Coccidia</taxon>
        <taxon>Eucoccidiorida</taxon>
        <taxon>Eimeriorina</taxon>
        <taxon>Eimeriidae</taxon>
        <taxon>Eimeria</taxon>
    </lineage>
</organism>
<evidence type="ECO:0000256" key="1">
    <source>
        <dbReference type="SAM" id="MobiDB-lite"/>
    </source>
</evidence>
<protein>
    <submittedName>
        <fullName evidence="2">Uncharacterized protein</fullName>
    </submittedName>
</protein>
<reference evidence="2" key="1">
    <citation type="submission" date="2013-10" db="EMBL/GenBank/DDBJ databases">
        <title>Genomic analysis of the causative agents of coccidiosis in chickens.</title>
        <authorList>
            <person name="Reid A.J."/>
            <person name="Blake D."/>
            <person name="Billington K."/>
            <person name="Browne H."/>
            <person name="Dunn M."/>
            <person name="Hung S."/>
            <person name="Kawahara F."/>
            <person name="Miranda-Saavedra D."/>
            <person name="Mourier T."/>
            <person name="Nagra H."/>
            <person name="Otto T.D."/>
            <person name="Rawlings N."/>
            <person name="Sanchez A."/>
            <person name="Sanders M."/>
            <person name="Subramaniam C."/>
            <person name="Tay Y."/>
            <person name="Dear P."/>
            <person name="Doerig C."/>
            <person name="Gruber A."/>
            <person name="Parkinson J."/>
            <person name="Shirley M."/>
            <person name="Wan K.L."/>
            <person name="Berriman M."/>
            <person name="Tomley F."/>
            <person name="Pain A."/>
        </authorList>
    </citation>
    <scope>NUCLEOTIDE SEQUENCE [LARGE SCALE GENOMIC DNA]</scope>
    <source>
        <strain evidence="2">Houghton</strain>
    </source>
</reference>
<dbReference type="VEuPathDB" id="ToxoDB:EBH_0055800"/>
<sequence length="371" mass="39950">MAVSASFLANIYESLTRPSKALMETHTHHYKPNRDSVPRVFTLRKPIILLVFRGRLGAAGPFLAWATTSEEKYISLAAEGGTGILFGLTESSVLHAYKLSEGAAGRLIQEAEAEVCNEPNGLQDIEKSSATDDSDGDDRNELSWTPAICGGFFGGLVGMTLTCDSPGTGHIRLRVMAARASGTVTEWKIYAEREGKALRVSSEMSRCIHTGMPISCLGYIVDSTAASEHNLEEIREQRRLLGLADGTVAWIKDGTVRQACRVSKEPIKSLVGARISSTSSGLSRMNQCSLLGAAARADEVVWAAVCSNGEVTFFMLPGETSKEKTDAPGSFAVTVVKRLFLASWLAKNTPAVMPVSPDTTLVFNSRSLRLT</sequence>
<accession>U6LFT9</accession>
<dbReference type="OrthoDB" id="354196at2759"/>
<feature type="region of interest" description="Disordered" evidence="1">
    <location>
        <begin position="118"/>
        <end position="139"/>
    </location>
</feature>
<dbReference type="Proteomes" id="UP000030750">
    <property type="component" value="Unassembled WGS sequence"/>
</dbReference>
<evidence type="ECO:0000313" key="3">
    <source>
        <dbReference type="Proteomes" id="UP000030750"/>
    </source>
</evidence>